<dbReference type="InterPro" id="IPR050221">
    <property type="entry name" value="26S_Proteasome_ATPase"/>
</dbReference>
<dbReference type="CDD" id="cd19481">
    <property type="entry name" value="RecA-like_protease"/>
    <property type="match status" value="1"/>
</dbReference>
<evidence type="ECO:0000256" key="2">
    <source>
        <dbReference type="ARBA" id="ARBA00022741"/>
    </source>
</evidence>
<comment type="similarity">
    <text evidence="1">Belongs to the AAA ATPase family.</text>
</comment>
<evidence type="ECO:0000313" key="6">
    <source>
        <dbReference type="Proteomes" id="UP001597343"/>
    </source>
</evidence>
<evidence type="ECO:0000256" key="3">
    <source>
        <dbReference type="ARBA" id="ARBA00022840"/>
    </source>
</evidence>
<keyword evidence="3" id="KW-0067">ATP-binding</keyword>
<dbReference type="InterPro" id="IPR003593">
    <property type="entry name" value="AAA+_ATPase"/>
</dbReference>
<dbReference type="InterPro" id="IPR003959">
    <property type="entry name" value="ATPase_AAA_core"/>
</dbReference>
<name>A0ABW4ZZ14_9BACL</name>
<keyword evidence="6" id="KW-1185">Reference proteome</keyword>
<protein>
    <submittedName>
        <fullName evidence="5">AAA family ATPase</fullName>
    </submittedName>
</protein>
<reference evidence="6" key="1">
    <citation type="journal article" date="2019" name="Int. J. Syst. Evol. Microbiol.">
        <title>The Global Catalogue of Microorganisms (GCM) 10K type strain sequencing project: providing services to taxonomists for standard genome sequencing and annotation.</title>
        <authorList>
            <consortium name="The Broad Institute Genomics Platform"/>
            <consortium name="The Broad Institute Genome Sequencing Center for Infectious Disease"/>
            <person name="Wu L."/>
            <person name="Ma J."/>
        </authorList>
    </citation>
    <scope>NUCLEOTIDE SEQUENCE [LARGE SCALE GENOMIC DNA]</scope>
    <source>
        <strain evidence="6">CGMCC 1.13574</strain>
    </source>
</reference>
<proteinExistence type="inferred from homology"/>
<evidence type="ECO:0000256" key="1">
    <source>
        <dbReference type="ARBA" id="ARBA00006914"/>
    </source>
</evidence>
<sequence length="729" mass="83669">MAHERGYENGLEHLADLLQWLDLKIGQLLDQQQAAAAPAEDLMDPFKGLVVSEQEVYRLLEEPVFTYQDEERDDDALIALYSLERQIASRVEQSMADGVFLPFSYLADLFELTPIDQQCLLICLAVEVHRKYEKLYAYLQDDVTCKSPTVDLALKLLTSTPHEMMQLIERLSPSGTLSTYFFLAEEEGSPSTLLAKKMRLDPRISRFLLHLGDRDDELGSCVERFEPEVELQPLVWESEVQEQLRRFVDTSLAEQQQLFLITGNPGSGKKLQVRHLCQHLRKRWLLVNLRQVLQEGRSLPDVLLRAVREAKIQRAALGFSGVHLLLEGEDSAVRKHIFWLREALERFRGISFLLSERPWKAPELRQNRIFIEIALQVPHDLVRRQVWERLSNAYQVAEDLDWWAVAGKFRFTIGQIEHAMAAAKSNAHWQTDVAAPIDLTALHRACYAQVQHNLEKKAVRITPRYTFDQLILPNEQKDNLRNACNQMKYRSVVFGEWGFDRKLSYGKGLSMLFAGPPGTGKTMSAEVIAKELNLEIYKIDLSQVISKYIGETEKNLQEIFSEAQLSSAILFFDEADALFGKRSEVKDSHDKYANVETAYLLQKMEEYEGITILASNFQQNMDEAFMRRINYVIKFPFPDADYRELIWRGMFPQETPLADDLDFRYLADKFQFAGGNIKNIVMSAAFLAVEAGSPVGMMQIIRAIKHELGKTGKLLLKQELDEFQDYLGG</sequence>
<dbReference type="EMBL" id="JBHUIO010000009">
    <property type="protein sequence ID" value="MFD2171202.1"/>
    <property type="molecule type" value="Genomic_DNA"/>
</dbReference>
<dbReference type="PANTHER" id="PTHR23073">
    <property type="entry name" value="26S PROTEASOME REGULATORY SUBUNIT"/>
    <property type="match status" value="1"/>
</dbReference>
<dbReference type="SUPFAM" id="SSF52540">
    <property type="entry name" value="P-loop containing nucleoside triphosphate hydrolases"/>
    <property type="match status" value="2"/>
</dbReference>
<accession>A0ABW4ZZ14</accession>
<dbReference type="RefSeq" id="WP_386047816.1">
    <property type="nucleotide sequence ID" value="NZ_JBHUIO010000009.1"/>
</dbReference>
<keyword evidence="2" id="KW-0547">Nucleotide-binding</keyword>
<evidence type="ECO:0000259" key="4">
    <source>
        <dbReference type="SMART" id="SM00382"/>
    </source>
</evidence>
<dbReference type="SMART" id="SM00382">
    <property type="entry name" value="AAA"/>
    <property type="match status" value="2"/>
</dbReference>
<dbReference type="InterPro" id="IPR027417">
    <property type="entry name" value="P-loop_NTPase"/>
</dbReference>
<evidence type="ECO:0000313" key="5">
    <source>
        <dbReference type="EMBL" id="MFD2171202.1"/>
    </source>
</evidence>
<dbReference type="Proteomes" id="UP001597343">
    <property type="component" value="Unassembled WGS sequence"/>
</dbReference>
<feature type="domain" description="AAA+ ATPase" evidence="4">
    <location>
        <begin position="255"/>
        <end position="379"/>
    </location>
</feature>
<comment type="caution">
    <text evidence="5">The sequence shown here is derived from an EMBL/GenBank/DDBJ whole genome shotgun (WGS) entry which is preliminary data.</text>
</comment>
<dbReference type="Pfam" id="PF00004">
    <property type="entry name" value="AAA"/>
    <property type="match status" value="1"/>
</dbReference>
<gene>
    <name evidence="5" type="ORF">ACFSOY_14635</name>
</gene>
<feature type="domain" description="AAA+ ATPase" evidence="4">
    <location>
        <begin position="507"/>
        <end position="639"/>
    </location>
</feature>
<organism evidence="5 6">
    <name type="scientific">Tumebacillus lipolyticus</name>
    <dbReference type="NCBI Taxonomy" id="1280370"/>
    <lineage>
        <taxon>Bacteria</taxon>
        <taxon>Bacillati</taxon>
        <taxon>Bacillota</taxon>
        <taxon>Bacilli</taxon>
        <taxon>Bacillales</taxon>
        <taxon>Alicyclobacillaceae</taxon>
        <taxon>Tumebacillus</taxon>
    </lineage>
</organism>
<dbReference type="Pfam" id="PF22977">
    <property type="entry name" value="WHD"/>
    <property type="match status" value="1"/>
</dbReference>
<dbReference type="InterPro" id="IPR054472">
    <property type="entry name" value="WHD"/>
</dbReference>
<dbReference type="Gene3D" id="3.40.50.300">
    <property type="entry name" value="P-loop containing nucleotide triphosphate hydrolases"/>
    <property type="match status" value="1"/>
</dbReference>